<proteinExistence type="predicted"/>
<evidence type="ECO:0000313" key="3">
    <source>
        <dbReference type="Proteomes" id="UP000507222"/>
    </source>
</evidence>
<dbReference type="EMBL" id="CAEKDK010000003">
    <property type="protein sequence ID" value="CAB4273464.1"/>
    <property type="molecule type" value="Genomic_DNA"/>
</dbReference>
<gene>
    <name evidence="2" type="ORF">CURHAP_LOCUS21184</name>
</gene>
<reference evidence="2 3" key="1">
    <citation type="submission" date="2020-05" db="EMBL/GenBank/DDBJ databases">
        <authorList>
            <person name="Campoy J."/>
            <person name="Schneeberger K."/>
            <person name="Spophaly S."/>
        </authorList>
    </citation>
    <scope>NUCLEOTIDE SEQUENCE [LARGE SCALE GENOMIC DNA]</scope>
    <source>
        <strain evidence="2">PruArmRojPasFocal</strain>
    </source>
</reference>
<dbReference type="InterPro" id="IPR027330">
    <property type="entry name" value="TPX2_central_dom"/>
</dbReference>
<sequence>MSPYSMKPKLTLARLKEPEFETSQRVRSVRVKSTDELEEEIMAKFSKLKARPRHKRSCCSLDQ</sequence>
<protein>
    <recommendedName>
        <fullName evidence="1">TPX2 central domain-containing protein</fullName>
    </recommendedName>
</protein>
<organism evidence="2 3">
    <name type="scientific">Prunus armeniaca</name>
    <name type="common">Apricot</name>
    <name type="synonym">Armeniaca vulgaris</name>
    <dbReference type="NCBI Taxonomy" id="36596"/>
    <lineage>
        <taxon>Eukaryota</taxon>
        <taxon>Viridiplantae</taxon>
        <taxon>Streptophyta</taxon>
        <taxon>Embryophyta</taxon>
        <taxon>Tracheophyta</taxon>
        <taxon>Spermatophyta</taxon>
        <taxon>Magnoliopsida</taxon>
        <taxon>eudicotyledons</taxon>
        <taxon>Gunneridae</taxon>
        <taxon>Pentapetalae</taxon>
        <taxon>rosids</taxon>
        <taxon>fabids</taxon>
        <taxon>Rosales</taxon>
        <taxon>Rosaceae</taxon>
        <taxon>Amygdaloideae</taxon>
        <taxon>Amygdaleae</taxon>
        <taxon>Prunus</taxon>
    </lineage>
</organism>
<dbReference type="Pfam" id="PF12214">
    <property type="entry name" value="TPX2_importin"/>
    <property type="match status" value="1"/>
</dbReference>
<accession>A0A6J5UDE3</accession>
<name>A0A6J5UDE3_PRUAR</name>
<dbReference type="Proteomes" id="UP000507222">
    <property type="component" value="Unassembled WGS sequence"/>
</dbReference>
<evidence type="ECO:0000259" key="1">
    <source>
        <dbReference type="Pfam" id="PF12214"/>
    </source>
</evidence>
<feature type="domain" description="TPX2 central" evidence="1">
    <location>
        <begin position="12"/>
        <end position="56"/>
    </location>
</feature>
<dbReference type="AlphaFoldDB" id="A0A6J5UDE3"/>
<evidence type="ECO:0000313" key="2">
    <source>
        <dbReference type="EMBL" id="CAB4273464.1"/>
    </source>
</evidence>